<evidence type="ECO:0000313" key="11">
    <source>
        <dbReference type="Proteomes" id="UP001141619"/>
    </source>
</evidence>
<gene>
    <name evidence="10" type="ORF">NYP16_13950</name>
</gene>
<dbReference type="EMBL" id="JANWOI010000005">
    <property type="protein sequence ID" value="MDA5195054.1"/>
    <property type="molecule type" value="Genomic_DNA"/>
</dbReference>
<keyword evidence="7 8" id="KW-0472">Membrane</keyword>
<keyword evidence="6 8" id="KW-1133">Transmembrane helix</keyword>
<sequence>MLTDILKEMSTPIALALAALLLMAAVHKLSDRSRMLEAVTSLSGLSAGLAPVALTVMAALEAAAAILLLWPQTAMLGAGIAVAIWGGYLGMIVNAIARGRRHLDCGCSFGKRHGAIGGFDVLRNLVLISFAGLVMAASPASHAFADPTAILAALGFVLLYIAAEQLAVLAVYTSVHHRN</sequence>
<feature type="transmembrane region" description="Helical" evidence="8">
    <location>
        <begin position="12"/>
        <end position="30"/>
    </location>
</feature>
<evidence type="ECO:0000256" key="5">
    <source>
        <dbReference type="ARBA" id="ARBA00022692"/>
    </source>
</evidence>
<dbReference type="InterPro" id="IPR009908">
    <property type="entry name" value="Methylamine_util_MauE"/>
</dbReference>
<comment type="pathway">
    <text evidence="3">One-carbon metabolism; methylamine degradation.</text>
</comment>
<dbReference type="Pfam" id="PF07291">
    <property type="entry name" value="MauE"/>
    <property type="match status" value="1"/>
</dbReference>
<protein>
    <recommendedName>
        <fullName evidence="4">Methylamine utilization protein MauE</fullName>
    </recommendedName>
</protein>
<comment type="caution">
    <text evidence="10">The sequence shown here is derived from an EMBL/GenBank/DDBJ whole genome shotgun (WGS) entry which is preliminary data.</text>
</comment>
<reference evidence="10" key="2">
    <citation type="journal article" date="2023" name="Syst. Appl. Microbiol.">
        <title>Govania unica gen. nov., sp. nov., a rare biosphere bacterium that represents a novel family in the class Alphaproteobacteria.</title>
        <authorList>
            <person name="Vandamme P."/>
            <person name="Peeters C."/>
            <person name="Hettiarachchi A."/>
            <person name="Cnockaert M."/>
            <person name="Carlier A."/>
        </authorList>
    </citation>
    <scope>NUCLEOTIDE SEQUENCE</scope>
    <source>
        <strain evidence="10">LMG 31809</strain>
    </source>
</reference>
<accession>A0A9X3U264</accession>
<evidence type="ECO:0000256" key="7">
    <source>
        <dbReference type="ARBA" id="ARBA00023136"/>
    </source>
</evidence>
<evidence type="ECO:0000256" key="3">
    <source>
        <dbReference type="ARBA" id="ARBA00004856"/>
    </source>
</evidence>
<feature type="domain" description="Methylamine utilisation protein MauE" evidence="9">
    <location>
        <begin position="11"/>
        <end position="135"/>
    </location>
</feature>
<name>A0A9X3U264_9PROT</name>
<feature type="transmembrane region" description="Helical" evidence="8">
    <location>
        <begin position="118"/>
        <end position="137"/>
    </location>
</feature>
<evidence type="ECO:0000256" key="6">
    <source>
        <dbReference type="ARBA" id="ARBA00022989"/>
    </source>
</evidence>
<proteinExistence type="predicted"/>
<feature type="transmembrane region" description="Helical" evidence="8">
    <location>
        <begin position="76"/>
        <end position="97"/>
    </location>
</feature>
<dbReference type="RefSeq" id="WP_274944765.1">
    <property type="nucleotide sequence ID" value="NZ_JANWOI010000005.1"/>
</dbReference>
<dbReference type="GO" id="GO:0016020">
    <property type="term" value="C:membrane"/>
    <property type="evidence" value="ECO:0007669"/>
    <property type="project" value="UniProtKB-SubCell"/>
</dbReference>
<evidence type="ECO:0000256" key="2">
    <source>
        <dbReference type="ARBA" id="ARBA00004141"/>
    </source>
</evidence>
<dbReference type="AlphaFoldDB" id="A0A9X3U264"/>
<evidence type="ECO:0000256" key="8">
    <source>
        <dbReference type="SAM" id="Phobius"/>
    </source>
</evidence>
<keyword evidence="5 8" id="KW-0812">Transmembrane</keyword>
<feature type="transmembrane region" description="Helical" evidence="8">
    <location>
        <begin position="149"/>
        <end position="172"/>
    </location>
</feature>
<comment type="function">
    <text evidence="1">May be specifically involved in the processing, transport, and/or maturation of the MADH beta-subunit.</text>
</comment>
<comment type="subcellular location">
    <subcellularLocation>
        <location evidence="2">Membrane</location>
        <topology evidence="2">Multi-pass membrane protein</topology>
    </subcellularLocation>
</comment>
<reference evidence="10" key="1">
    <citation type="submission" date="2022-08" db="EMBL/GenBank/DDBJ databases">
        <authorList>
            <person name="Vandamme P."/>
            <person name="Hettiarachchi A."/>
            <person name="Peeters C."/>
            <person name="Cnockaert M."/>
            <person name="Carlier A."/>
        </authorList>
    </citation>
    <scope>NUCLEOTIDE SEQUENCE</scope>
    <source>
        <strain evidence="10">LMG 31809</strain>
    </source>
</reference>
<evidence type="ECO:0000256" key="4">
    <source>
        <dbReference type="ARBA" id="ARBA00019078"/>
    </source>
</evidence>
<dbReference type="GO" id="GO:0030416">
    <property type="term" value="P:methylamine metabolic process"/>
    <property type="evidence" value="ECO:0007669"/>
    <property type="project" value="InterPro"/>
</dbReference>
<evidence type="ECO:0000256" key="1">
    <source>
        <dbReference type="ARBA" id="ARBA00003475"/>
    </source>
</evidence>
<organism evidence="10 11">
    <name type="scientific">Govanella unica</name>
    <dbReference type="NCBI Taxonomy" id="2975056"/>
    <lineage>
        <taxon>Bacteria</taxon>
        <taxon>Pseudomonadati</taxon>
        <taxon>Pseudomonadota</taxon>
        <taxon>Alphaproteobacteria</taxon>
        <taxon>Emcibacterales</taxon>
        <taxon>Govanellaceae</taxon>
        <taxon>Govanella</taxon>
    </lineage>
</organism>
<evidence type="ECO:0000259" key="9">
    <source>
        <dbReference type="Pfam" id="PF07291"/>
    </source>
</evidence>
<evidence type="ECO:0000313" key="10">
    <source>
        <dbReference type="EMBL" id="MDA5195054.1"/>
    </source>
</evidence>
<keyword evidence="11" id="KW-1185">Reference proteome</keyword>
<feature type="transmembrane region" description="Helical" evidence="8">
    <location>
        <begin position="42"/>
        <end position="70"/>
    </location>
</feature>
<dbReference type="Proteomes" id="UP001141619">
    <property type="component" value="Unassembled WGS sequence"/>
</dbReference>